<dbReference type="RefSeq" id="WP_371755244.1">
    <property type="nucleotide sequence ID" value="NZ_JAYJLD010000027.1"/>
</dbReference>
<comment type="caution">
    <text evidence="1">The sequence shown here is derived from an EMBL/GenBank/DDBJ whole genome shotgun (WGS) entry which is preliminary data.</text>
</comment>
<protein>
    <submittedName>
        <fullName evidence="1">Uncharacterized protein</fullName>
    </submittedName>
</protein>
<proteinExistence type="predicted"/>
<dbReference type="InterPro" id="IPR056084">
    <property type="entry name" value="DUF7667"/>
</dbReference>
<name>A0ABU5ZP35_9BACL</name>
<reference evidence="1" key="1">
    <citation type="submission" date="2023-12" db="EMBL/GenBank/DDBJ databases">
        <title>Fervidustalea candida gen. nov., sp. nov., a novel member of the family Paenibacillaceae isolated from a geothermal area.</title>
        <authorList>
            <person name="Li W.-J."/>
            <person name="Jiao J.-Y."/>
            <person name="Chen Y."/>
        </authorList>
    </citation>
    <scope>NUCLEOTIDE SEQUENCE</scope>
    <source>
        <strain evidence="1">SYSU GA230002</strain>
    </source>
</reference>
<dbReference type="Proteomes" id="UP001310386">
    <property type="component" value="Unassembled WGS sequence"/>
</dbReference>
<dbReference type="EMBL" id="JAYJLD010000027">
    <property type="protein sequence ID" value="MEB3103116.1"/>
    <property type="molecule type" value="Genomic_DNA"/>
</dbReference>
<keyword evidence="2" id="KW-1185">Reference proteome</keyword>
<evidence type="ECO:0000313" key="1">
    <source>
        <dbReference type="EMBL" id="MEB3103116.1"/>
    </source>
</evidence>
<gene>
    <name evidence="1" type="ORF">VF724_15775</name>
</gene>
<dbReference type="Pfam" id="PF24704">
    <property type="entry name" value="DUF7667"/>
    <property type="match status" value="1"/>
</dbReference>
<organism evidence="1 2">
    <name type="scientific">Ferviditalea candida</name>
    <dbReference type="NCBI Taxonomy" id="3108399"/>
    <lineage>
        <taxon>Bacteria</taxon>
        <taxon>Bacillati</taxon>
        <taxon>Bacillota</taxon>
        <taxon>Bacilli</taxon>
        <taxon>Bacillales</taxon>
        <taxon>Paenibacillaceae</taxon>
        <taxon>Ferviditalea</taxon>
    </lineage>
</organism>
<evidence type="ECO:0000313" key="2">
    <source>
        <dbReference type="Proteomes" id="UP001310386"/>
    </source>
</evidence>
<sequence>MKPFHQRLAELWTLNKRRPLTPEEMTEVQHCLSLNTKYVWEMAYLENMSLIASMTNDVDWQHEICIEIDRIEFGEKKKKPGRKSTD</sequence>
<accession>A0ABU5ZP35</accession>